<dbReference type="Proteomes" id="UP000814140">
    <property type="component" value="Unassembled WGS sequence"/>
</dbReference>
<evidence type="ECO:0000313" key="2">
    <source>
        <dbReference type="Proteomes" id="UP000814140"/>
    </source>
</evidence>
<proteinExistence type="predicted"/>
<reference evidence="1" key="2">
    <citation type="journal article" date="2022" name="New Phytol.">
        <title>Evolutionary transition to the ectomycorrhizal habit in the genomes of a hyperdiverse lineage of mushroom-forming fungi.</title>
        <authorList>
            <person name="Looney B."/>
            <person name="Miyauchi S."/>
            <person name="Morin E."/>
            <person name="Drula E."/>
            <person name="Courty P.E."/>
            <person name="Kohler A."/>
            <person name="Kuo A."/>
            <person name="LaButti K."/>
            <person name="Pangilinan J."/>
            <person name="Lipzen A."/>
            <person name="Riley R."/>
            <person name="Andreopoulos W."/>
            <person name="He G."/>
            <person name="Johnson J."/>
            <person name="Nolan M."/>
            <person name="Tritt A."/>
            <person name="Barry K.W."/>
            <person name="Grigoriev I.V."/>
            <person name="Nagy L.G."/>
            <person name="Hibbett D."/>
            <person name="Henrissat B."/>
            <person name="Matheny P.B."/>
            <person name="Labbe J."/>
            <person name="Martin F.M."/>
        </authorList>
    </citation>
    <scope>NUCLEOTIDE SEQUENCE</scope>
    <source>
        <strain evidence="1">HHB10654</strain>
    </source>
</reference>
<sequence>MADRSFLQAPPTEEFPSVSYIDFFLDFFDIRQRVPVSTPAGYAIYPIPAPGDYQYGDKLISWDVAMGYDPHTTGVAEKFSVPEGSRMRLIRPGHEDFYLMAPVRQSQFNFAQAVPFLPIR</sequence>
<name>A0ACB8T3Q1_9AGAM</name>
<gene>
    <name evidence="1" type="ORF">BV25DRAFT_1915870</name>
</gene>
<reference evidence="1" key="1">
    <citation type="submission" date="2021-03" db="EMBL/GenBank/DDBJ databases">
        <authorList>
            <consortium name="DOE Joint Genome Institute"/>
            <person name="Ahrendt S."/>
            <person name="Looney B.P."/>
            <person name="Miyauchi S."/>
            <person name="Morin E."/>
            <person name="Drula E."/>
            <person name="Courty P.E."/>
            <person name="Chicoki N."/>
            <person name="Fauchery L."/>
            <person name="Kohler A."/>
            <person name="Kuo A."/>
            <person name="Labutti K."/>
            <person name="Pangilinan J."/>
            <person name="Lipzen A."/>
            <person name="Riley R."/>
            <person name="Andreopoulos W."/>
            <person name="He G."/>
            <person name="Johnson J."/>
            <person name="Barry K.W."/>
            <person name="Grigoriev I.V."/>
            <person name="Nagy L."/>
            <person name="Hibbett D."/>
            <person name="Henrissat B."/>
            <person name="Matheny P.B."/>
            <person name="Labbe J."/>
            <person name="Martin F."/>
        </authorList>
    </citation>
    <scope>NUCLEOTIDE SEQUENCE</scope>
    <source>
        <strain evidence="1">HHB10654</strain>
    </source>
</reference>
<evidence type="ECO:0000313" key="1">
    <source>
        <dbReference type="EMBL" id="KAI0062738.1"/>
    </source>
</evidence>
<protein>
    <submittedName>
        <fullName evidence="1">Uncharacterized protein</fullName>
    </submittedName>
</protein>
<keyword evidence="2" id="KW-1185">Reference proteome</keyword>
<dbReference type="EMBL" id="MU277206">
    <property type="protein sequence ID" value="KAI0062738.1"/>
    <property type="molecule type" value="Genomic_DNA"/>
</dbReference>
<comment type="caution">
    <text evidence="1">The sequence shown here is derived from an EMBL/GenBank/DDBJ whole genome shotgun (WGS) entry which is preliminary data.</text>
</comment>
<organism evidence="1 2">
    <name type="scientific">Artomyces pyxidatus</name>
    <dbReference type="NCBI Taxonomy" id="48021"/>
    <lineage>
        <taxon>Eukaryota</taxon>
        <taxon>Fungi</taxon>
        <taxon>Dikarya</taxon>
        <taxon>Basidiomycota</taxon>
        <taxon>Agaricomycotina</taxon>
        <taxon>Agaricomycetes</taxon>
        <taxon>Russulales</taxon>
        <taxon>Auriscalpiaceae</taxon>
        <taxon>Artomyces</taxon>
    </lineage>
</organism>
<accession>A0ACB8T3Q1</accession>